<organism evidence="11 12">
    <name type="scientific">Metschnikowia aff. pulcherrima</name>
    <dbReference type="NCBI Taxonomy" id="2163413"/>
    <lineage>
        <taxon>Eukaryota</taxon>
        <taxon>Fungi</taxon>
        <taxon>Dikarya</taxon>
        <taxon>Ascomycota</taxon>
        <taxon>Saccharomycotina</taxon>
        <taxon>Pichiomycetes</taxon>
        <taxon>Metschnikowiaceae</taxon>
        <taxon>Metschnikowia</taxon>
    </lineage>
</organism>
<dbReference type="PANTHER" id="PTHR43394:SF2">
    <property type="entry name" value="ATP-DEPENDENT PERMEASE MDL2, MITOCHONDRIAL"/>
    <property type="match status" value="1"/>
</dbReference>
<keyword evidence="7 8" id="KW-0472">Membrane</keyword>
<dbReference type="InterPro" id="IPR036640">
    <property type="entry name" value="ABC1_TM_sf"/>
</dbReference>
<evidence type="ECO:0000256" key="6">
    <source>
        <dbReference type="ARBA" id="ARBA00022989"/>
    </source>
</evidence>
<keyword evidence="3 8" id="KW-0812">Transmembrane</keyword>
<accession>A0A4P6XQY8</accession>
<keyword evidence="5" id="KW-0067">ATP-binding</keyword>
<dbReference type="Gene3D" id="3.40.50.300">
    <property type="entry name" value="P-loop containing nucleotide triphosphate hydrolases"/>
    <property type="match status" value="1"/>
</dbReference>
<dbReference type="SUPFAM" id="SSF90123">
    <property type="entry name" value="ABC transporter transmembrane region"/>
    <property type="match status" value="1"/>
</dbReference>
<dbReference type="SMART" id="SM00382">
    <property type="entry name" value="AAA"/>
    <property type="match status" value="1"/>
</dbReference>
<evidence type="ECO:0000256" key="5">
    <source>
        <dbReference type="ARBA" id="ARBA00022840"/>
    </source>
</evidence>
<evidence type="ECO:0000256" key="1">
    <source>
        <dbReference type="ARBA" id="ARBA00004141"/>
    </source>
</evidence>
<evidence type="ECO:0000256" key="4">
    <source>
        <dbReference type="ARBA" id="ARBA00022741"/>
    </source>
</evidence>
<dbReference type="PROSITE" id="PS50893">
    <property type="entry name" value="ABC_TRANSPORTER_2"/>
    <property type="match status" value="1"/>
</dbReference>
<dbReference type="GO" id="GO:0090374">
    <property type="term" value="P:oligopeptide export from mitochondrion"/>
    <property type="evidence" value="ECO:0007669"/>
    <property type="project" value="TreeGrafter"/>
</dbReference>
<feature type="transmembrane region" description="Helical" evidence="8">
    <location>
        <begin position="207"/>
        <end position="232"/>
    </location>
</feature>
<evidence type="ECO:0000256" key="3">
    <source>
        <dbReference type="ARBA" id="ARBA00022692"/>
    </source>
</evidence>
<dbReference type="Pfam" id="PF00664">
    <property type="entry name" value="ABC_membrane"/>
    <property type="match status" value="1"/>
</dbReference>
<dbReference type="STRING" id="2163413.A0A4P6XQY8"/>
<feature type="transmembrane region" description="Helical" evidence="8">
    <location>
        <begin position="165"/>
        <end position="187"/>
    </location>
</feature>
<feature type="transmembrane region" description="Helical" evidence="8">
    <location>
        <begin position="300"/>
        <end position="324"/>
    </location>
</feature>
<keyword evidence="4" id="KW-0547">Nucleotide-binding</keyword>
<dbReference type="PANTHER" id="PTHR43394">
    <property type="entry name" value="ATP-DEPENDENT PERMEASE MDL1, MITOCHONDRIAL"/>
    <property type="match status" value="1"/>
</dbReference>
<dbReference type="InterPro" id="IPR017871">
    <property type="entry name" value="ABC_transporter-like_CS"/>
</dbReference>
<sequence length="825" mass="92267">MYSPGLLRPLLKSRQRGFLAIFPRHNQPFTALKRLLGLSAPCRHTGVNNRPFSVANLRSFKQNRILLGLECTRGLTTNNLGRNVSETSQQTDKSIDIAAEADVRDLKRLLEQSESVLKHLELARLQTKQNKKAERIKQETTKINFRENFKTITRILRLGRPDLKLFLYALAFILFAVLYPTTSVRLVGAAIDAFNENTKDADGDLLIWGYKFSTVFGVMVPFMMVSAACFWARIWLLKVLGERLVARLRLRVMKHLVRHDAAFYDHEKHKAGDLISRLSSDAYVVSRSITSNLPDGLKNVLFGVISAYMMLSINPILFGVMMLISPPITFGSVWYGEKIRSLLTRLQDATAGLTKSSEETLNLIKLVQAFTGEHKELQKYSSQLRNVVGVAKNEALAQLNYSVSIYSLYHTGYLSCLALGVYLILNGQMTTGDVVSFTMYSEFFNLALYSLTTTYMEVMKGAGAGVKLFELIDFKDKVSPVEGQKVPAGLANDIKFNDVVFSYPTRPNDKIFDGCSFAIPSSSSTCFVAPSGAGKSTVAALLLRSYNINSGLIEIGGKNINEFQVRELRRNVIGIVQQEPVLLSGTILENIVYGLTPKQVFKLTMNDIRAVAIQANCHDFIESFPDGYDTVIGGRGASLSGGQKQRIAIARALVKKPSILILDEATSALDSKLETLINETLKELTLQGKMTIISIAHRLSTISKSENVVVLGKNGKVVEQGKFITLINNPDSELSKLLDEKTFSEHEDRMNEDEVNKRDQFDHQAEEIEKLQEEQIEERNLSKDMDTIKSIMDELPYEARAELLKQFAKELEDQRQITSPPSTKI</sequence>
<dbReference type="EMBL" id="CP034460">
    <property type="protein sequence ID" value="QBM89967.1"/>
    <property type="molecule type" value="Genomic_DNA"/>
</dbReference>
<feature type="domain" description="ABC transporter" evidence="9">
    <location>
        <begin position="494"/>
        <end position="739"/>
    </location>
</feature>
<protein>
    <submittedName>
        <fullName evidence="11">Adenosinetriphosphatase</fullName>
    </submittedName>
</protein>
<dbReference type="GO" id="GO:0005524">
    <property type="term" value="F:ATP binding"/>
    <property type="evidence" value="ECO:0007669"/>
    <property type="project" value="UniProtKB-KW"/>
</dbReference>
<keyword evidence="12" id="KW-1185">Reference proteome</keyword>
<keyword evidence="6 8" id="KW-1133">Transmembrane helix</keyword>
<dbReference type="PROSITE" id="PS50929">
    <property type="entry name" value="ABC_TM1F"/>
    <property type="match status" value="1"/>
</dbReference>
<dbReference type="Proteomes" id="UP000292447">
    <property type="component" value="Chromosome V"/>
</dbReference>
<feature type="domain" description="ABC transmembrane type-1" evidence="10">
    <location>
        <begin position="165"/>
        <end position="460"/>
    </location>
</feature>
<evidence type="ECO:0000256" key="8">
    <source>
        <dbReference type="SAM" id="Phobius"/>
    </source>
</evidence>
<proteinExistence type="predicted"/>
<dbReference type="PROSITE" id="PS00211">
    <property type="entry name" value="ABC_TRANSPORTER_1"/>
    <property type="match status" value="1"/>
</dbReference>
<evidence type="ECO:0000313" key="11">
    <source>
        <dbReference type="EMBL" id="QBM89967.1"/>
    </source>
</evidence>
<dbReference type="FunFam" id="3.40.50.300:FF:001371">
    <property type="entry name" value="ABC transporter ATP-binding protein"/>
    <property type="match status" value="1"/>
</dbReference>
<dbReference type="GO" id="GO:0005743">
    <property type="term" value="C:mitochondrial inner membrane"/>
    <property type="evidence" value="ECO:0007669"/>
    <property type="project" value="TreeGrafter"/>
</dbReference>
<gene>
    <name evidence="11" type="primary">MPUL0E02040</name>
    <name evidence="11" type="ORF">METSCH_E02040</name>
</gene>
<dbReference type="Pfam" id="PF00005">
    <property type="entry name" value="ABC_tran"/>
    <property type="match status" value="1"/>
</dbReference>
<dbReference type="InterPro" id="IPR039421">
    <property type="entry name" value="Type_1_exporter"/>
</dbReference>
<keyword evidence="2" id="KW-0813">Transport</keyword>
<name>A0A4P6XQY8_9ASCO</name>
<evidence type="ECO:0000313" key="12">
    <source>
        <dbReference type="Proteomes" id="UP000292447"/>
    </source>
</evidence>
<dbReference type="CDD" id="cd18573">
    <property type="entry name" value="ABC_6TM_ABCB10_like"/>
    <property type="match status" value="1"/>
</dbReference>
<evidence type="ECO:0000259" key="9">
    <source>
        <dbReference type="PROSITE" id="PS50893"/>
    </source>
</evidence>
<dbReference type="InterPro" id="IPR003439">
    <property type="entry name" value="ABC_transporter-like_ATP-bd"/>
</dbReference>
<evidence type="ECO:0000256" key="7">
    <source>
        <dbReference type="ARBA" id="ARBA00023136"/>
    </source>
</evidence>
<dbReference type="InterPro" id="IPR027417">
    <property type="entry name" value="P-loop_NTPase"/>
</dbReference>
<dbReference type="AlphaFoldDB" id="A0A4P6XQY8"/>
<evidence type="ECO:0000259" key="10">
    <source>
        <dbReference type="PROSITE" id="PS50929"/>
    </source>
</evidence>
<comment type="subcellular location">
    <subcellularLocation>
        <location evidence="1">Membrane</location>
        <topology evidence="1">Multi-pass membrane protein</topology>
    </subcellularLocation>
</comment>
<dbReference type="GO" id="GO:0016887">
    <property type="term" value="F:ATP hydrolysis activity"/>
    <property type="evidence" value="ECO:0007669"/>
    <property type="project" value="InterPro"/>
</dbReference>
<evidence type="ECO:0000256" key="2">
    <source>
        <dbReference type="ARBA" id="ARBA00022448"/>
    </source>
</evidence>
<dbReference type="InterPro" id="IPR011527">
    <property type="entry name" value="ABC1_TM_dom"/>
</dbReference>
<reference evidence="12" key="1">
    <citation type="submission" date="2019-03" db="EMBL/GenBank/DDBJ databases">
        <title>Snf2 controls pulcherriminic acid biosynthesis and connects pigmentation and antifungal activity of the yeast Metschnikowia pulcherrima.</title>
        <authorList>
            <person name="Gore-Lloyd D."/>
            <person name="Sumann I."/>
            <person name="Brachmann A.O."/>
            <person name="Schneeberger K."/>
            <person name="Ortiz-Merino R.A."/>
            <person name="Moreno-Beltran M."/>
            <person name="Schlaefli M."/>
            <person name="Kirner P."/>
            <person name="Santos Kron A."/>
            <person name="Wolfe K.H."/>
            <person name="Piel J."/>
            <person name="Ahrens C.H."/>
            <person name="Henk D."/>
            <person name="Freimoser F.M."/>
        </authorList>
    </citation>
    <scope>NUCLEOTIDE SEQUENCE [LARGE SCALE GENOMIC DNA]</scope>
    <source>
        <strain evidence="12">APC 1.2</strain>
    </source>
</reference>
<dbReference type="GO" id="GO:0015421">
    <property type="term" value="F:ABC-type oligopeptide transporter activity"/>
    <property type="evidence" value="ECO:0007669"/>
    <property type="project" value="TreeGrafter"/>
</dbReference>
<dbReference type="SUPFAM" id="SSF52540">
    <property type="entry name" value="P-loop containing nucleoside triphosphate hydrolases"/>
    <property type="match status" value="1"/>
</dbReference>
<dbReference type="Gene3D" id="1.20.1560.10">
    <property type="entry name" value="ABC transporter type 1, transmembrane domain"/>
    <property type="match status" value="1"/>
</dbReference>
<feature type="transmembrane region" description="Helical" evidence="8">
    <location>
        <begin position="406"/>
        <end position="425"/>
    </location>
</feature>
<dbReference type="InterPro" id="IPR003593">
    <property type="entry name" value="AAA+_ATPase"/>
</dbReference>